<reference evidence="4 5" key="1">
    <citation type="journal article" date="2008" name="BMC Genomics">
        <title>Complete genome of Phenylobacterium zucineum - a novel facultative intracellular bacterium isolated from human erythroleukemia cell line K562.</title>
        <authorList>
            <person name="Luo Y."/>
            <person name="Xu X."/>
            <person name="Ding Z."/>
            <person name="Liu Z."/>
            <person name="Zhang B."/>
            <person name="Yan Z."/>
            <person name="Sun J."/>
            <person name="Hu S."/>
            <person name="Hu X."/>
        </authorList>
    </citation>
    <scope>NUCLEOTIDE SEQUENCE [LARGE SCALE GENOMIC DNA]</scope>
    <source>
        <strain evidence="5">HLK1</strain>
        <plasmid evidence="5">HLK1</plasmid>
        <plasmid evidence="5">Plasmid pHLK1</plasmid>
    </source>
</reference>
<dbReference type="InterPro" id="IPR050154">
    <property type="entry name" value="UbiB_kinase"/>
</dbReference>
<evidence type="ECO:0000259" key="3">
    <source>
        <dbReference type="Pfam" id="PF03109"/>
    </source>
</evidence>
<comment type="similarity">
    <text evidence="1">Belongs to the protein kinase superfamily. ADCK protein kinase family.</text>
</comment>
<dbReference type="Proteomes" id="UP000001868">
    <property type="component" value="Plasmid pHLK1"/>
</dbReference>
<dbReference type="AlphaFoldDB" id="B4RIG1"/>
<dbReference type="RefSeq" id="WP_012520436.1">
    <property type="nucleotide sequence ID" value="NC_011143.1"/>
</dbReference>
<evidence type="ECO:0000256" key="2">
    <source>
        <dbReference type="SAM" id="Phobius"/>
    </source>
</evidence>
<keyword evidence="2" id="KW-1133">Transmembrane helix</keyword>
<feature type="transmembrane region" description="Helical" evidence="2">
    <location>
        <begin position="501"/>
        <end position="520"/>
    </location>
</feature>
<protein>
    <recommendedName>
        <fullName evidence="3">ABC1 atypical kinase-like domain-containing protein</fullName>
    </recommendedName>
</protein>
<accession>B4RIG1</accession>
<feature type="domain" description="ABC1 atypical kinase-like" evidence="3">
    <location>
        <begin position="72"/>
        <end position="308"/>
    </location>
</feature>
<dbReference type="InterPro" id="IPR011009">
    <property type="entry name" value="Kinase-like_dom_sf"/>
</dbReference>
<evidence type="ECO:0000313" key="4">
    <source>
        <dbReference type="EMBL" id="ACG80136.1"/>
    </source>
</evidence>
<dbReference type="OrthoDB" id="9795390at2"/>
<dbReference type="EMBL" id="CP000748">
    <property type="protein sequence ID" value="ACG80136.1"/>
    <property type="molecule type" value="Genomic_DNA"/>
</dbReference>
<evidence type="ECO:0000256" key="1">
    <source>
        <dbReference type="ARBA" id="ARBA00009670"/>
    </source>
</evidence>
<dbReference type="InterPro" id="IPR004147">
    <property type="entry name" value="ABC1_dom"/>
</dbReference>
<sequence length="529" mass="57964">MNILRALRIGWAATVLLLAAAAERFPPPRRRNFPARLRRTLERLGPTFVKLGQALSQRRDLLPARWTQELSRLRDHVAPFSGQAAARAAQAALGAPLDEVFASFDAEPLAAASVAQVHRARLHDGREVIVKILRPDVRAQIDRDMRILVAVAAVASATIPFLRRRRTVELLHEIWRNLRRETDLREEARNVRRFVRAFQGSPSIFIPDVDDALTTETVLVQEMSHGRLVGDPALTPLAGLLSKAFIDFYLRQFFVLGVFHADPHPGNIFVMDDGRLCFHDFGAVGVLDSRSRRALLAFVQAFTGQDSDWLTDAAFDLGLLSPTADREAVTRGVEAILTDLEGAPLQEWSIAAVMMSIARLGGSDALVLPPHLAALVRTVFTAEGTLRALDPRLDVTRAFHESGESLLASGAISHDASGKLRRLKWETAVAAEELPDQISQLLRRASNGGGLSLRFPDVVNAAGRLGRAADRIAIALVALGLYIAASLLMQHSIGPRILGDLPLLAAVGYALALWFTFRLVRSIDRTDGN</sequence>
<keyword evidence="5" id="KW-1185">Reference proteome</keyword>
<organism evidence="4 5">
    <name type="scientific">Phenylobacterium zucineum (strain HLK1)</name>
    <dbReference type="NCBI Taxonomy" id="450851"/>
    <lineage>
        <taxon>Bacteria</taxon>
        <taxon>Pseudomonadati</taxon>
        <taxon>Pseudomonadota</taxon>
        <taxon>Alphaproteobacteria</taxon>
        <taxon>Caulobacterales</taxon>
        <taxon>Caulobacteraceae</taxon>
        <taxon>Phenylobacterium</taxon>
    </lineage>
</organism>
<evidence type="ECO:0000313" key="5">
    <source>
        <dbReference type="Proteomes" id="UP000001868"/>
    </source>
</evidence>
<dbReference type="PANTHER" id="PTHR10566">
    <property type="entry name" value="CHAPERONE-ACTIVITY OF BC1 COMPLEX CABC1 -RELATED"/>
    <property type="match status" value="1"/>
</dbReference>
<keyword evidence="2" id="KW-0812">Transmembrane</keyword>
<name>B4RIG1_PHEZH</name>
<geneLocation type="plasmid" evidence="5">
    <name>pHLK1</name>
</geneLocation>
<feature type="transmembrane region" description="Helical" evidence="2">
    <location>
        <begin position="472"/>
        <end position="489"/>
    </location>
</feature>
<keyword evidence="2" id="KW-0472">Membrane</keyword>
<proteinExistence type="inferred from homology"/>
<dbReference type="PANTHER" id="PTHR10566:SF113">
    <property type="entry name" value="PROTEIN ACTIVITY OF BC1 COMPLEX KINASE 7, CHLOROPLASTIC"/>
    <property type="match status" value="1"/>
</dbReference>
<gene>
    <name evidence="4" type="ordered locus">PHZ_p0193</name>
</gene>
<dbReference type="CDD" id="cd05121">
    <property type="entry name" value="ABC1_ADCK3-like"/>
    <property type="match status" value="1"/>
</dbReference>
<dbReference type="KEGG" id="pzu:PHZ_p0193"/>
<dbReference type="Pfam" id="PF03109">
    <property type="entry name" value="ABC1"/>
    <property type="match status" value="1"/>
</dbReference>
<dbReference type="eggNOG" id="COG0661">
    <property type="taxonomic scope" value="Bacteria"/>
</dbReference>
<keyword evidence="4" id="KW-0614">Plasmid</keyword>
<dbReference type="SUPFAM" id="SSF56112">
    <property type="entry name" value="Protein kinase-like (PK-like)"/>
    <property type="match status" value="1"/>
</dbReference>
<dbReference type="HOGENOM" id="CLU_006533_0_2_5"/>